<dbReference type="InterPro" id="IPR007627">
    <property type="entry name" value="RNA_pol_sigma70_r2"/>
</dbReference>
<dbReference type="GO" id="GO:0003677">
    <property type="term" value="F:DNA binding"/>
    <property type="evidence" value="ECO:0007669"/>
    <property type="project" value="InterPro"/>
</dbReference>
<gene>
    <name evidence="8" type="ORF">DCS45_03855</name>
</gene>
<organism evidence="8 9">
    <name type="scientific">Roseovarius nubinhibens</name>
    <dbReference type="NCBI Taxonomy" id="314263"/>
    <lineage>
        <taxon>Bacteria</taxon>
        <taxon>Pseudomonadati</taxon>
        <taxon>Pseudomonadota</taxon>
        <taxon>Alphaproteobacteria</taxon>
        <taxon>Rhodobacterales</taxon>
        <taxon>Roseobacteraceae</taxon>
        <taxon>Roseovarius</taxon>
    </lineage>
</organism>
<reference evidence="8 9" key="1">
    <citation type="journal article" date="2018" name="Nat. Biotechnol.">
        <title>A standardized bacterial taxonomy based on genome phylogeny substantially revises the tree of life.</title>
        <authorList>
            <person name="Parks D.H."/>
            <person name="Chuvochina M."/>
            <person name="Waite D.W."/>
            <person name="Rinke C."/>
            <person name="Skarshewski A."/>
            <person name="Chaumeil P.A."/>
            <person name="Hugenholtz P."/>
        </authorList>
    </citation>
    <scope>NUCLEOTIDE SEQUENCE [LARGE SCALE GENOMIC DNA]</scope>
    <source>
        <strain evidence="8">UBA9169</strain>
    </source>
</reference>
<evidence type="ECO:0000256" key="3">
    <source>
        <dbReference type="ARBA" id="ARBA00023082"/>
    </source>
</evidence>
<evidence type="ECO:0000256" key="5">
    <source>
        <dbReference type="SAM" id="MobiDB-lite"/>
    </source>
</evidence>
<feature type="domain" description="RNA polymerase sigma factor 70 region 4 type 2" evidence="7">
    <location>
        <begin position="99"/>
        <end position="150"/>
    </location>
</feature>
<dbReference type="SUPFAM" id="SSF88659">
    <property type="entry name" value="Sigma3 and sigma4 domains of RNA polymerase sigma factors"/>
    <property type="match status" value="1"/>
</dbReference>
<dbReference type="PANTHER" id="PTHR43133">
    <property type="entry name" value="RNA POLYMERASE ECF-TYPE SIGMA FACTO"/>
    <property type="match status" value="1"/>
</dbReference>
<dbReference type="SUPFAM" id="SSF88946">
    <property type="entry name" value="Sigma2 domain of RNA polymerase sigma factors"/>
    <property type="match status" value="1"/>
</dbReference>
<keyword evidence="4" id="KW-0804">Transcription</keyword>
<dbReference type="InterPro" id="IPR013325">
    <property type="entry name" value="RNA_pol_sigma_r2"/>
</dbReference>
<dbReference type="PANTHER" id="PTHR43133:SF25">
    <property type="entry name" value="RNA POLYMERASE SIGMA FACTOR RFAY-RELATED"/>
    <property type="match status" value="1"/>
</dbReference>
<dbReference type="GO" id="GO:0006352">
    <property type="term" value="P:DNA-templated transcription initiation"/>
    <property type="evidence" value="ECO:0007669"/>
    <property type="project" value="InterPro"/>
</dbReference>
<accession>A0A348W8Y9</accession>
<dbReference type="InterPro" id="IPR013324">
    <property type="entry name" value="RNA_pol_sigma_r3/r4-like"/>
</dbReference>
<dbReference type="CDD" id="cd06171">
    <property type="entry name" value="Sigma70_r4"/>
    <property type="match status" value="1"/>
</dbReference>
<feature type="domain" description="RNA polymerase sigma-70 region 2" evidence="6">
    <location>
        <begin position="8"/>
        <end position="72"/>
    </location>
</feature>
<comment type="similarity">
    <text evidence="1">Belongs to the sigma-70 factor family. ECF subfamily.</text>
</comment>
<dbReference type="Gene3D" id="1.10.1740.10">
    <property type="match status" value="1"/>
</dbReference>
<protein>
    <submittedName>
        <fullName evidence="8">RNA polymerase sigma factor</fullName>
    </submittedName>
</protein>
<proteinExistence type="inferred from homology"/>
<dbReference type="Gene3D" id="1.10.10.10">
    <property type="entry name" value="Winged helix-like DNA-binding domain superfamily/Winged helix DNA-binding domain"/>
    <property type="match status" value="1"/>
</dbReference>
<evidence type="ECO:0000313" key="8">
    <source>
        <dbReference type="EMBL" id="HAR51001.1"/>
    </source>
</evidence>
<sequence length="177" mass="19980">MVSLSQIELLLPELRAFAQAIGDTRDDAEDLVQDAIERALRAADPPGKLSELRPWLFRVIRNLHYDELRKRRVRREYLADAIRQSDIAAPQAETERDVLLRRAFDRLPAERREILFLVDVLGLKYSETAEVLGLAPGTVMSRLSRARRALLALVDGDEAPQDETPATGKSAEHARSE</sequence>
<dbReference type="RefSeq" id="WP_009812231.1">
    <property type="nucleotide sequence ID" value="NZ_CAXAXR010000004.1"/>
</dbReference>
<dbReference type="Pfam" id="PF08281">
    <property type="entry name" value="Sigma70_r4_2"/>
    <property type="match status" value="1"/>
</dbReference>
<dbReference type="GO" id="GO:0016987">
    <property type="term" value="F:sigma factor activity"/>
    <property type="evidence" value="ECO:0007669"/>
    <property type="project" value="UniProtKB-KW"/>
</dbReference>
<dbReference type="EMBL" id="DMVW01000042">
    <property type="protein sequence ID" value="HAR51001.1"/>
    <property type="molecule type" value="Genomic_DNA"/>
</dbReference>
<feature type="region of interest" description="Disordered" evidence="5">
    <location>
        <begin position="156"/>
        <end position="177"/>
    </location>
</feature>
<dbReference type="Proteomes" id="UP000264719">
    <property type="component" value="Unassembled WGS sequence"/>
</dbReference>
<dbReference type="InterPro" id="IPR039425">
    <property type="entry name" value="RNA_pol_sigma-70-like"/>
</dbReference>
<name>A0A348W8Y9_9RHOB</name>
<keyword evidence="3" id="KW-0731">Sigma factor</keyword>
<dbReference type="InterPro" id="IPR013249">
    <property type="entry name" value="RNA_pol_sigma70_r4_t2"/>
</dbReference>
<evidence type="ECO:0000256" key="1">
    <source>
        <dbReference type="ARBA" id="ARBA00010641"/>
    </source>
</evidence>
<comment type="caution">
    <text evidence="8">The sequence shown here is derived from an EMBL/GenBank/DDBJ whole genome shotgun (WGS) entry which is preliminary data.</text>
</comment>
<evidence type="ECO:0000259" key="7">
    <source>
        <dbReference type="Pfam" id="PF08281"/>
    </source>
</evidence>
<dbReference type="InterPro" id="IPR036388">
    <property type="entry name" value="WH-like_DNA-bd_sf"/>
</dbReference>
<dbReference type="InterPro" id="IPR014284">
    <property type="entry name" value="RNA_pol_sigma-70_dom"/>
</dbReference>
<evidence type="ECO:0000313" key="9">
    <source>
        <dbReference type="Proteomes" id="UP000264719"/>
    </source>
</evidence>
<evidence type="ECO:0000259" key="6">
    <source>
        <dbReference type="Pfam" id="PF04542"/>
    </source>
</evidence>
<evidence type="ECO:0000256" key="2">
    <source>
        <dbReference type="ARBA" id="ARBA00023015"/>
    </source>
</evidence>
<evidence type="ECO:0000256" key="4">
    <source>
        <dbReference type="ARBA" id="ARBA00023163"/>
    </source>
</evidence>
<dbReference type="NCBIfam" id="TIGR02937">
    <property type="entry name" value="sigma70-ECF"/>
    <property type="match status" value="1"/>
</dbReference>
<dbReference type="Pfam" id="PF04542">
    <property type="entry name" value="Sigma70_r2"/>
    <property type="match status" value="1"/>
</dbReference>
<keyword evidence="2" id="KW-0805">Transcription regulation</keyword>
<dbReference type="AlphaFoldDB" id="A0A348W8Y9"/>